<dbReference type="GO" id="GO:0005737">
    <property type="term" value="C:cytoplasm"/>
    <property type="evidence" value="ECO:0007669"/>
    <property type="project" value="UniProtKB-SubCell"/>
</dbReference>
<evidence type="ECO:0000256" key="7">
    <source>
        <dbReference type="SAM" id="MobiDB-lite"/>
    </source>
</evidence>
<dbReference type="Ensembl" id="ENSBGRT00000030048.1">
    <property type="protein sequence ID" value="ENSBGRP00000026041.1"/>
    <property type="gene ID" value="ENSBGRG00000016389.1"/>
</dbReference>
<evidence type="ECO:0000256" key="3">
    <source>
        <dbReference type="ARBA" id="ARBA00022327"/>
    </source>
</evidence>
<evidence type="ECO:0000313" key="9">
    <source>
        <dbReference type="Proteomes" id="UP000694520"/>
    </source>
</evidence>
<evidence type="ECO:0000256" key="4">
    <source>
        <dbReference type="ARBA" id="ARBA00022490"/>
    </source>
</evidence>
<proteinExistence type="inferred from homology"/>
<comment type="similarity">
    <text evidence="2">Belongs to the CCDC172 family.</text>
</comment>
<feature type="compositionally biased region" description="Gly residues" evidence="7">
    <location>
        <begin position="42"/>
        <end position="52"/>
    </location>
</feature>
<evidence type="ECO:0000256" key="6">
    <source>
        <dbReference type="SAM" id="Coils"/>
    </source>
</evidence>
<feature type="region of interest" description="Disordered" evidence="7">
    <location>
        <begin position="42"/>
        <end position="67"/>
    </location>
</feature>
<dbReference type="Proteomes" id="UP000694520">
    <property type="component" value="Chromosome 25"/>
</dbReference>
<dbReference type="InterPro" id="IPR029618">
    <property type="entry name" value="CCDC172"/>
</dbReference>
<reference evidence="8" key="1">
    <citation type="submission" date="2019-05" db="EMBL/GenBank/DDBJ databases">
        <authorList>
            <person name="Zhang S."/>
            <person name="Liu J."/>
        </authorList>
    </citation>
    <scope>NUCLEOTIDE SEQUENCE [LARGE SCALE GENOMIC DNA]</scope>
</reference>
<dbReference type="PANTHER" id="PTHR22419">
    <property type="entry name" value="COILED-COIL DOMAIN-CONTAINING PROTEIN 172"/>
    <property type="match status" value="1"/>
</dbReference>
<evidence type="ECO:0000256" key="2">
    <source>
        <dbReference type="ARBA" id="ARBA00008975"/>
    </source>
</evidence>
<organism evidence="8 9">
    <name type="scientific">Bos mutus grunniens</name>
    <name type="common">Wild yak</name>
    <name type="synonym">Bos grunniens</name>
    <dbReference type="NCBI Taxonomy" id="30521"/>
    <lineage>
        <taxon>Eukaryota</taxon>
        <taxon>Metazoa</taxon>
        <taxon>Chordata</taxon>
        <taxon>Craniata</taxon>
        <taxon>Vertebrata</taxon>
        <taxon>Euteleostomi</taxon>
        <taxon>Mammalia</taxon>
        <taxon>Eutheria</taxon>
        <taxon>Laurasiatheria</taxon>
        <taxon>Artiodactyla</taxon>
        <taxon>Ruminantia</taxon>
        <taxon>Pecora</taxon>
        <taxon>Bovidae</taxon>
        <taxon>Bovinae</taxon>
        <taxon>Bos</taxon>
    </lineage>
</organism>
<dbReference type="PANTHER" id="PTHR22419:SF2">
    <property type="entry name" value="COILED-COIL DOMAIN-CONTAINING PROTEIN 172"/>
    <property type="match status" value="1"/>
</dbReference>
<keyword evidence="4" id="KW-0963">Cytoplasm</keyword>
<protein>
    <recommendedName>
        <fullName evidence="3">Coiled-coil domain-containing protein 172</fullName>
    </recommendedName>
</protein>
<evidence type="ECO:0000256" key="5">
    <source>
        <dbReference type="ARBA" id="ARBA00023054"/>
    </source>
</evidence>
<sequence length="317" mass="37189">MSLESLFQHIIFSEHQAEESRRLMREGQGLCCLSWGLGAGGKAGGSGQGSEGSGKDSRKVSYHRPQNRDSREMDVFKHLIFITVRSEINRCREKIKKAAEQLNKEKIQLESKVQQFSEKAFLLQLLKTHENALERQCNEITNQRNMLLQTFEATKRRVTEEEEKFIKEITDFNNEYELTKKRERLMKENVKIQISDLENQANILKMEMKSMEHDSDLLNELQRQKNELIQELSTLQRKLKGFEDKKHEAICTTKYLEAEKIKINEKPQNDAECLRLKKELELYKEDDMQSVHDALQTEIEFLELTLAQKDHQETNNL</sequence>
<reference evidence="8" key="3">
    <citation type="submission" date="2025-09" db="UniProtKB">
        <authorList>
            <consortium name="Ensembl"/>
        </authorList>
    </citation>
    <scope>IDENTIFICATION</scope>
</reference>
<dbReference type="AlphaFoldDB" id="A0A8B9XQS4"/>
<gene>
    <name evidence="8" type="primary">CCDC172</name>
</gene>
<accession>A0A8B9XQS4</accession>
<evidence type="ECO:0000256" key="1">
    <source>
        <dbReference type="ARBA" id="ARBA00004496"/>
    </source>
</evidence>
<feature type="coiled-coil region" evidence="6">
    <location>
        <begin position="85"/>
        <end position="150"/>
    </location>
</feature>
<reference evidence="8" key="2">
    <citation type="submission" date="2025-08" db="UniProtKB">
        <authorList>
            <consortium name="Ensembl"/>
        </authorList>
    </citation>
    <scope>IDENTIFICATION</scope>
</reference>
<name>A0A8B9XQS4_BOSMU</name>
<keyword evidence="5 6" id="KW-0175">Coiled coil</keyword>
<keyword evidence="9" id="KW-1185">Reference proteome</keyword>
<dbReference type="GeneTree" id="ENSGT00390000005203"/>
<feature type="coiled-coil region" evidence="6">
    <location>
        <begin position="180"/>
        <end position="245"/>
    </location>
</feature>
<evidence type="ECO:0000313" key="8">
    <source>
        <dbReference type="Ensembl" id="ENSBGRP00000026041.1"/>
    </source>
</evidence>
<comment type="subcellular location">
    <subcellularLocation>
        <location evidence="1">Cytoplasm</location>
    </subcellularLocation>
</comment>